<evidence type="ECO:0000256" key="6">
    <source>
        <dbReference type="RuleBase" id="RU003631"/>
    </source>
</evidence>
<dbReference type="GO" id="GO:0003735">
    <property type="term" value="F:structural constituent of ribosome"/>
    <property type="evidence" value="ECO:0007669"/>
    <property type="project" value="InterPro"/>
</dbReference>
<sequence>MPEFSMRAMLEAGIHFGHQTRRWNPKMKPYIYGERNGIYIIDLQKSVQLLRRACDFVTQTVARGGKLIFVGTKRQAQAIVAREAERVGMFYVTKRWLGGTLTNFQTIKGSLDRLDKLEHLLGSESFEGLSKKERTMLTKKNQKLSALLVGIRKMKSPPQALFVVDPKREHIAVKEANTLGIPIVAIADTNADPDELTYLIPGNDDAIRGIQLISRAIADAVIEGGAVATGGRIVNEAPVADT</sequence>
<dbReference type="PANTHER" id="PTHR12534">
    <property type="entry name" value="30S RIBOSOMAL PROTEIN S2 PROKARYOTIC AND ORGANELLAR"/>
    <property type="match status" value="1"/>
</dbReference>
<dbReference type="SUPFAM" id="SSF52313">
    <property type="entry name" value="Ribosomal protein S2"/>
    <property type="match status" value="1"/>
</dbReference>
<comment type="caution">
    <text evidence="7">The sequence shown here is derived from an EMBL/GenBank/DDBJ whole genome shotgun (WGS) entry which is preliminary data.</text>
</comment>
<dbReference type="STRING" id="1817816.A2Y64_02860"/>
<organism evidence="7 8">
    <name type="scientific">Candidatus Coatesbacteria bacterium RBG_13_66_14</name>
    <dbReference type="NCBI Taxonomy" id="1817816"/>
    <lineage>
        <taxon>Bacteria</taxon>
        <taxon>Candidatus Coatesiibacteriota</taxon>
    </lineage>
</organism>
<dbReference type="PROSITE" id="PS00963">
    <property type="entry name" value="RIBOSOMAL_S2_2"/>
    <property type="match status" value="1"/>
</dbReference>
<dbReference type="PANTHER" id="PTHR12534:SF0">
    <property type="entry name" value="SMALL RIBOSOMAL SUBUNIT PROTEIN US2M"/>
    <property type="match status" value="1"/>
</dbReference>
<dbReference type="CDD" id="cd01425">
    <property type="entry name" value="RPS2"/>
    <property type="match status" value="1"/>
</dbReference>
<reference evidence="7 8" key="1">
    <citation type="journal article" date="2016" name="Nat. Commun.">
        <title>Thousands of microbial genomes shed light on interconnected biogeochemical processes in an aquifer system.</title>
        <authorList>
            <person name="Anantharaman K."/>
            <person name="Brown C.T."/>
            <person name="Hug L.A."/>
            <person name="Sharon I."/>
            <person name="Castelle C.J."/>
            <person name="Probst A.J."/>
            <person name="Thomas B.C."/>
            <person name="Singh A."/>
            <person name="Wilkins M.J."/>
            <person name="Karaoz U."/>
            <person name="Brodie E.L."/>
            <person name="Williams K.H."/>
            <person name="Hubbard S.S."/>
            <person name="Banfield J.F."/>
        </authorList>
    </citation>
    <scope>NUCLEOTIDE SEQUENCE [LARGE SCALE GENOMIC DNA]</scope>
</reference>
<dbReference type="InterPro" id="IPR023591">
    <property type="entry name" value="Ribosomal_uS2_flav_dom_sf"/>
</dbReference>
<dbReference type="NCBIfam" id="TIGR01011">
    <property type="entry name" value="rpsB_bact"/>
    <property type="match status" value="1"/>
</dbReference>
<evidence type="ECO:0000256" key="3">
    <source>
        <dbReference type="ARBA" id="ARBA00023274"/>
    </source>
</evidence>
<dbReference type="InterPro" id="IPR018130">
    <property type="entry name" value="Ribosomal_uS2_CS"/>
</dbReference>
<dbReference type="Proteomes" id="UP000177187">
    <property type="component" value="Unassembled WGS sequence"/>
</dbReference>
<dbReference type="EMBL" id="MFAF01000031">
    <property type="protein sequence ID" value="OGD78576.1"/>
    <property type="molecule type" value="Genomic_DNA"/>
</dbReference>
<dbReference type="HAMAP" id="MF_00291_B">
    <property type="entry name" value="Ribosomal_uS2_B"/>
    <property type="match status" value="1"/>
</dbReference>
<evidence type="ECO:0000256" key="5">
    <source>
        <dbReference type="HAMAP-Rule" id="MF_00291"/>
    </source>
</evidence>
<proteinExistence type="inferred from homology"/>
<keyword evidence="3 5" id="KW-0687">Ribonucleoprotein</keyword>
<dbReference type="Gene3D" id="3.40.50.10490">
    <property type="entry name" value="Glucose-6-phosphate isomerase like protein, domain 1"/>
    <property type="match status" value="1"/>
</dbReference>
<keyword evidence="2 5" id="KW-0689">Ribosomal protein</keyword>
<dbReference type="GO" id="GO:0006412">
    <property type="term" value="P:translation"/>
    <property type="evidence" value="ECO:0007669"/>
    <property type="project" value="UniProtKB-UniRule"/>
</dbReference>
<dbReference type="GO" id="GO:0022627">
    <property type="term" value="C:cytosolic small ribosomal subunit"/>
    <property type="evidence" value="ECO:0007669"/>
    <property type="project" value="TreeGrafter"/>
</dbReference>
<comment type="similarity">
    <text evidence="1 5 6">Belongs to the universal ribosomal protein uS2 family.</text>
</comment>
<evidence type="ECO:0000256" key="4">
    <source>
        <dbReference type="ARBA" id="ARBA00035256"/>
    </source>
</evidence>
<evidence type="ECO:0000256" key="2">
    <source>
        <dbReference type="ARBA" id="ARBA00022980"/>
    </source>
</evidence>
<dbReference type="PRINTS" id="PR00395">
    <property type="entry name" value="RIBOSOMALS2"/>
</dbReference>
<dbReference type="InterPro" id="IPR005706">
    <property type="entry name" value="Ribosomal_uS2_bac/mit/plastid"/>
</dbReference>
<gene>
    <name evidence="5" type="primary">rpsB</name>
    <name evidence="7" type="ORF">A2Y64_02860</name>
</gene>
<evidence type="ECO:0000313" key="8">
    <source>
        <dbReference type="Proteomes" id="UP000177187"/>
    </source>
</evidence>
<evidence type="ECO:0000256" key="1">
    <source>
        <dbReference type="ARBA" id="ARBA00006242"/>
    </source>
</evidence>
<dbReference type="AlphaFoldDB" id="A0A1F5FG37"/>
<dbReference type="InterPro" id="IPR001865">
    <property type="entry name" value="Ribosomal_uS2"/>
</dbReference>
<protein>
    <recommendedName>
        <fullName evidence="4 5">Small ribosomal subunit protein uS2</fullName>
    </recommendedName>
</protein>
<dbReference type="Gene3D" id="1.10.287.610">
    <property type="entry name" value="Helix hairpin bin"/>
    <property type="match status" value="1"/>
</dbReference>
<accession>A0A1F5FG37</accession>
<dbReference type="Pfam" id="PF00318">
    <property type="entry name" value="Ribosomal_S2"/>
    <property type="match status" value="1"/>
</dbReference>
<name>A0A1F5FG37_9BACT</name>
<evidence type="ECO:0000313" key="7">
    <source>
        <dbReference type="EMBL" id="OGD78576.1"/>
    </source>
</evidence>